<feature type="transmembrane region" description="Helical" evidence="1">
    <location>
        <begin position="36"/>
        <end position="56"/>
    </location>
</feature>
<feature type="domain" description="SPW repeat-containing integral membrane" evidence="2">
    <location>
        <begin position="35"/>
        <end position="131"/>
    </location>
</feature>
<keyword evidence="1" id="KW-0472">Membrane</keyword>
<comment type="caution">
    <text evidence="3">The sequence shown here is derived from an EMBL/GenBank/DDBJ whole genome shotgun (WGS) entry which is preliminary data.</text>
</comment>
<dbReference type="AlphaFoldDB" id="A0A9W6Q1H6"/>
<dbReference type="Pfam" id="PF03779">
    <property type="entry name" value="SPW"/>
    <property type="match status" value="1"/>
</dbReference>
<evidence type="ECO:0000313" key="3">
    <source>
        <dbReference type="EMBL" id="GLW67912.1"/>
    </source>
</evidence>
<organism evidence="3 4">
    <name type="scientific">Kitasatospora phosalacinea</name>
    <dbReference type="NCBI Taxonomy" id="2065"/>
    <lineage>
        <taxon>Bacteria</taxon>
        <taxon>Bacillati</taxon>
        <taxon>Actinomycetota</taxon>
        <taxon>Actinomycetes</taxon>
        <taxon>Kitasatosporales</taxon>
        <taxon>Streptomycetaceae</taxon>
        <taxon>Kitasatospora</taxon>
    </lineage>
</organism>
<dbReference type="InterPro" id="IPR005530">
    <property type="entry name" value="SPW"/>
</dbReference>
<dbReference type="Proteomes" id="UP001165041">
    <property type="component" value="Unassembled WGS sequence"/>
</dbReference>
<protein>
    <recommendedName>
        <fullName evidence="2">SPW repeat-containing integral membrane domain-containing protein</fullName>
    </recommendedName>
</protein>
<feature type="transmembrane region" description="Helical" evidence="1">
    <location>
        <begin position="121"/>
        <end position="141"/>
    </location>
</feature>
<evidence type="ECO:0000256" key="1">
    <source>
        <dbReference type="SAM" id="Phobius"/>
    </source>
</evidence>
<name>A0A9W6Q1H6_9ACTN</name>
<proteinExistence type="predicted"/>
<evidence type="ECO:0000259" key="2">
    <source>
        <dbReference type="Pfam" id="PF03779"/>
    </source>
</evidence>
<accession>A0A9W6Q1H6</accession>
<feature type="transmembrane region" description="Helical" evidence="1">
    <location>
        <begin position="89"/>
        <end position="106"/>
    </location>
</feature>
<feature type="transmembrane region" description="Helical" evidence="1">
    <location>
        <begin position="62"/>
        <end position="82"/>
    </location>
</feature>
<sequence length="147" mass="15220">MSTHMSSGMEHHPDILALREHAERVTSTTAGQGTEALAICAGLFLAISPWVVGFSGFTGLTISNLVLGIAYAVLMAGYGSAFGRTHARAWACVAIGAWTVIAPWAVNGGAHVRRTILTNTITGGVMTCLALAAVGMVFAGARARHGR</sequence>
<keyword evidence="1" id="KW-1133">Transmembrane helix</keyword>
<gene>
    <name evidence="3" type="ORF">Kpho02_02110</name>
</gene>
<reference evidence="3" key="1">
    <citation type="submission" date="2023-02" db="EMBL/GenBank/DDBJ databases">
        <title>Kitasatospora phosalacinea NBRC 14627.</title>
        <authorList>
            <person name="Ichikawa N."/>
            <person name="Sato H."/>
            <person name="Tonouchi N."/>
        </authorList>
    </citation>
    <scope>NUCLEOTIDE SEQUENCE</scope>
    <source>
        <strain evidence="3">NBRC 14627</strain>
    </source>
</reference>
<evidence type="ECO:0000313" key="4">
    <source>
        <dbReference type="Proteomes" id="UP001165041"/>
    </source>
</evidence>
<dbReference type="EMBL" id="BSSA01000001">
    <property type="protein sequence ID" value="GLW67912.1"/>
    <property type="molecule type" value="Genomic_DNA"/>
</dbReference>
<keyword evidence="1" id="KW-0812">Transmembrane</keyword>